<proteinExistence type="predicted"/>
<dbReference type="Pfam" id="PF14300">
    <property type="entry name" value="DMP19"/>
    <property type="match status" value="1"/>
</dbReference>
<keyword evidence="3" id="KW-1185">Reference proteome</keyword>
<gene>
    <name evidence="2" type="ORF">SAMN05443669_100788</name>
</gene>
<dbReference type="AlphaFoldDB" id="A0A1M7AM24"/>
<accession>A0A1M7AM24</accession>
<protein>
    <recommendedName>
        <fullName evidence="1">DNA mimic protein DMP19 C-terminal domain-containing protein</fullName>
    </recommendedName>
</protein>
<evidence type="ECO:0000313" key="3">
    <source>
        <dbReference type="Proteomes" id="UP000184260"/>
    </source>
</evidence>
<reference evidence="3" key="1">
    <citation type="submission" date="2016-11" db="EMBL/GenBank/DDBJ databases">
        <authorList>
            <person name="Varghese N."/>
            <person name="Submissions S."/>
        </authorList>
    </citation>
    <scope>NUCLEOTIDE SEQUENCE [LARGE SCALE GENOMIC DNA]</scope>
    <source>
        <strain evidence="3">DSM 3661</strain>
    </source>
</reference>
<evidence type="ECO:0000313" key="2">
    <source>
        <dbReference type="EMBL" id="SHL43833.1"/>
    </source>
</evidence>
<dbReference type="EMBL" id="FRBU01000007">
    <property type="protein sequence ID" value="SHL43833.1"/>
    <property type="molecule type" value="Genomic_DNA"/>
</dbReference>
<sequence length="195" mass="22414">MAKKTKFAAKLLKHKSMEFGRIIISETAANSENPQDIINSNISVINLMREEKIDDDLIHEDALMSYYLDYYTSQCTEGNFAQFVHNSGWDKELNELIEEGLQILGAEKHLELFQQQSKKVKLMSSVKLSKFLKGKLEGVNPIRDLLNTDTFFELEENLVNLNADFLKSHPDLEVLSVDDMFAVLEEFVGHEIKRE</sequence>
<name>A0A1M7AM24_9FLAO</name>
<organism evidence="2 3">
    <name type="scientific">Flavobacterium xanthum</name>
    <dbReference type="NCBI Taxonomy" id="69322"/>
    <lineage>
        <taxon>Bacteria</taxon>
        <taxon>Pseudomonadati</taxon>
        <taxon>Bacteroidota</taxon>
        <taxon>Flavobacteriia</taxon>
        <taxon>Flavobacteriales</taxon>
        <taxon>Flavobacteriaceae</taxon>
        <taxon>Flavobacterium</taxon>
    </lineage>
</organism>
<dbReference type="InterPro" id="IPR025402">
    <property type="entry name" value="DMP19_C"/>
</dbReference>
<dbReference type="STRING" id="69322.SAMN05443669_100788"/>
<dbReference type="Gene3D" id="1.20.1420.60">
    <property type="match status" value="1"/>
</dbReference>
<feature type="domain" description="DNA mimic protein DMP19 C-terminal" evidence="1">
    <location>
        <begin position="58"/>
        <end position="169"/>
    </location>
</feature>
<dbReference type="Proteomes" id="UP000184260">
    <property type="component" value="Unassembled WGS sequence"/>
</dbReference>
<evidence type="ECO:0000259" key="1">
    <source>
        <dbReference type="Pfam" id="PF14300"/>
    </source>
</evidence>